<organism evidence="2 3">
    <name type="scientific">Plantibacter flavus</name>
    <dbReference type="NCBI Taxonomy" id="150123"/>
    <lineage>
        <taxon>Bacteria</taxon>
        <taxon>Bacillati</taxon>
        <taxon>Actinomycetota</taxon>
        <taxon>Actinomycetes</taxon>
        <taxon>Micrococcales</taxon>
        <taxon>Microbacteriaceae</taxon>
        <taxon>Plantibacter</taxon>
    </lineage>
</organism>
<proteinExistence type="predicted"/>
<dbReference type="SUPFAM" id="SSF159888">
    <property type="entry name" value="YdhG-like"/>
    <property type="match status" value="1"/>
</dbReference>
<dbReference type="AlphaFoldDB" id="A0A3N2BZV9"/>
<dbReference type="Gene3D" id="3.90.1150.200">
    <property type="match status" value="1"/>
</dbReference>
<dbReference type="Pfam" id="PF08818">
    <property type="entry name" value="DUF1801"/>
    <property type="match status" value="1"/>
</dbReference>
<feature type="domain" description="YdhG-like" evidence="1">
    <location>
        <begin position="21"/>
        <end position="110"/>
    </location>
</feature>
<reference evidence="2 3" key="1">
    <citation type="submission" date="2018-11" db="EMBL/GenBank/DDBJ databases">
        <title>Sequencing the genomes of 1000 actinobacteria strains.</title>
        <authorList>
            <person name="Klenk H.-P."/>
        </authorList>
    </citation>
    <scope>NUCLEOTIDE SEQUENCE [LARGE SCALE GENOMIC DNA]</scope>
    <source>
        <strain evidence="2 3">DSM 14012</strain>
    </source>
</reference>
<dbReference type="InterPro" id="IPR014922">
    <property type="entry name" value="YdhG-like"/>
</dbReference>
<name>A0A3N2BZV9_9MICO</name>
<sequence length="124" mass="14141">MPGAPTTIDDYLAAQPTDAADAIEEIRLRVHRIVPGVTEAIRYGMPTFMLDDRYLLYLGAWKHHIALYSIPPFDGPLQNAVADYRAAKDTLQFPFSRPIPFDLIDRIVTELLERRRAADARHEH</sequence>
<protein>
    <submittedName>
        <fullName evidence="2">Uncharacterized protein YdhG (YjbR/CyaY superfamily)</fullName>
    </submittedName>
</protein>
<keyword evidence="3" id="KW-1185">Reference proteome</keyword>
<accession>A0A3N2BZV9</accession>
<comment type="caution">
    <text evidence="2">The sequence shown here is derived from an EMBL/GenBank/DDBJ whole genome shotgun (WGS) entry which is preliminary data.</text>
</comment>
<evidence type="ECO:0000313" key="2">
    <source>
        <dbReference type="EMBL" id="ROR80777.1"/>
    </source>
</evidence>
<evidence type="ECO:0000259" key="1">
    <source>
        <dbReference type="Pfam" id="PF08818"/>
    </source>
</evidence>
<dbReference type="EMBL" id="RKHL01000001">
    <property type="protein sequence ID" value="ROR80777.1"/>
    <property type="molecule type" value="Genomic_DNA"/>
</dbReference>
<evidence type="ECO:0000313" key="3">
    <source>
        <dbReference type="Proteomes" id="UP000266915"/>
    </source>
</evidence>
<dbReference type="RefSeq" id="WP_085511774.1">
    <property type="nucleotide sequence ID" value="NZ_FXAP01000003.1"/>
</dbReference>
<gene>
    <name evidence="2" type="ORF">EDD42_0820</name>
</gene>
<dbReference type="Proteomes" id="UP000266915">
    <property type="component" value="Unassembled WGS sequence"/>
</dbReference>